<evidence type="ECO:0000313" key="2">
    <source>
        <dbReference type="Proteomes" id="UP000578449"/>
    </source>
</evidence>
<dbReference type="RefSeq" id="WP_185055971.1">
    <property type="nucleotide sequence ID" value="NZ_BAABIX010000016.1"/>
</dbReference>
<accession>A0A840PJJ7</accession>
<sequence>MAAGDNPFPDTPFVTMDGVAAGGRATVVTSAVRTARELIDARAGGPGSGGLVLAIVGEPGTGKSHLAGDLVARTANRARTEPGRSRQLRVDGAAGGFARAYSETLIGELIREEVLGDLVEDYFADVTASHLERLDGLRDRRELIEGLRARHYDARKVIERFYLSESEIRDELRRRLHDVTGRDDFSRALALLHQGGFQTEVWAWLAGLPPSEALRERGIVQPIEGDLGAFAAFGTLTMLFARQGHRLELFVDEFDAIVPSGPGREEVVRAVKKLADVFIEAGGLLVFCALPSTYQSLPSGLRDRAHEVRLAPFGQAETEDVIRLYQDGGLFPHTPHSAAEIRRLSGGNPREILRLLHRTWRPAPELTAGHIRASLRVEPLERAAGHAEVRRVIEDALVSGGWRPQSGVRMAGTTVDHWIRLAGNKAVAVLVADSLIDEDDVARVRRRVVALREEHPATEVVVVTRGYAAPEDARAVAALVGRDVLAAGDDLGDAVRIAVEDARRRLSAFAQDEMALVLEGLERANLQHIETQRLARAILGEVSAGFDRLAAAVPAPATPGGAPAGPPPLPPRIEEHFAAASSALGLLTDTRSMFAGLFRPKGPDAPAARGVPRERRLTPELYQAIGVAVLYRGLLEEFRAAVAAWFRDAAPDRTPGPAERDELHRICFDFTTAAQRLPLFQLDRIAEQAPFAEPDDGYRRITRSYRRATVKSALQGLGDRVFRAAVDPAPG</sequence>
<gene>
    <name evidence="1" type="ORF">HNP84_008902</name>
</gene>
<organism evidence="1 2">
    <name type="scientific">Thermocatellispora tengchongensis</name>
    <dbReference type="NCBI Taxonomy" id="1073253"/>
    <lineage>
        <taxon>Bacteria</taxon>
        <taxon>Bacillati</taxon>
        <taxon>Actinomycetota</taxon>
        <taxon>Actinomycetes</taxon>
        <taxon>Streptosporangiales</taxon>
        <taxon>Streptosporangiaceae</taxon>
        <taxon>Thermocatellispora</taxon>
    </lineage>
</organism>
<evidence type="ECO:0000313" key="1">
    <source>
        <dbReference type="EMBL" id="MBB5139139.1"/>
    </source>
</evidence>
<reference evidence="1 2" key="1">
    <citation type="submission" date="2020-08" db="EMBL/GenBank/DDBJ databases">
        <title>Genomic Encyclopedia of Type Strains, Phase IV (KMG-IV): sequencing the most valuable type-strain genomes for metagenomic binning, comparative biology and taxonomic classification.</title>
        <authorList>
            <person name="Goeker M."/>
        </authorList>
    </citation>
    <scope>NUCLEOTIDE SEQUENCE [LARGE SCALE GENOMIC DNA]</scope>
    <source>
        <strain evidence="1 2">DSM 45615</strain>
    </source>
</reference>
<name>A0A840PJJ7_9ACTN</name>
<keyword evidence="2" id="KW-1185">Reference proteome</keyword>
<dbReference type="Proteomes" id="UP000578449">
    <property type="component" value="Unassembled WGS sequence"/>
</dbReference>
<dbReference type="EMBL" id="JACHGN010000027">
    <property type="protein sequence ID" value="MBB5139139.1"/>
    <property type="molecule type" value="Genomic_DNA"/>
</dbReference>
<dbReference type="AlphaFoldDB" id="A0A840PJJ7"/>
<protein>
    <submittedName>
        <fullName evidence="1">Uncharacterized protein</fullName>
    </submittedName>
</protein>
<dbReference type="SUPFAM" id="SSF52540">
    <property type="entry name" value="P-loop containing nucleoside triphosphate hydrolases"/>
    <property type="match status" value="1"/>
</dbReference>
<proteinExistence type="predicted"/>
<comment type="caution">
    <text evidence="1">The sequence shown here is derived from an EMBL/GenBank/DDBJ whole genome shotgun (WGS) entry which is preliminary data.</text>
</comment>
<dbReference type="InterPro" id="IPR027417">
    <property type="entry name" value="P-loop_NTPase"/>
</dbReference>